<dbReference type="EMBL" id="BAAADD010000004">
    <property type="protein sequence ID" value="GAA0569653.1"/>
    <property type="molecule type" value="Genomic_DNA"/>
</dbReference>
<evidence type="ECO:0000313" key="2">
    <source>
        <dbReference type="Proteomes" id="UP001499951"/>
    </source>
</evidence>
<organism evidence="1 2">
    <name type="scientific">Rhizomicrobium electricum</name>
    <dbReference type="NCBI Taxonomy" id="480070"/>
    <lineage>
        <taxon>Bacteria</taxon>
        <taxon>Pseudomonadati</taxon>
        <taxon>Pseudomonadota</taxon>
        <taxon>Alphaproteobacteria</taxon>
        <taxon>Micropepsales</taxon>
        <taxon>Micropepsaceae</taxon>
        <taxon>Rhizomicrobium</taxon>
    </lineage>
</organism>
<dbReference type="Pfam" id="PF14052">
    <property type="entry name" value="Caps_assemb_Wzi"/>
    <property type="match status" value="1"/>
</dbReference>
<dbReference type="Gene3D" id="2.40.160.130">
    <property type="entry name" value="Capsule assembly protein Wzi"/>
    <property type="match status" value="1"/>
</dbReference>
<sequence>MFAARVAGAVGLRMGATMAFVLMLAVGPAGAGPWAEVGDAQTRSDVELAASMGLVDGITMEWPLPWTSILGGLHDRRSKDDVLPDNVREAVERLQLKGKDDVHIHRPRAWVAINAATDPATVRGYDALSDTTAQAQAVYEYVSSDAAVRIAAGARRNSGTDKQTLIFDSSYIAKRLDGVIVYAGYVPHWWGPGWISALQLSNNARPMPQIGFSRVQTHQSQSWWLSWMGPWQFEGFVGVLDGQRRASNTVYVAVRWAMNPIPGLEVAGSRTTQMCGTQEVNPLYKVQRHTCSPLASYFTFSNDPKSVNSTNDQGSMDIRYTNTLLSVPFAVYAQFMNEDSSPVVHSSTSRLYGGSVWLPFQGLSTRLTLEYANSIATNNLWGSGAQHGVAYNNYQYLDGMRYRGRSLGFSLDSDSILYSAQLAVVDPQKWTYTLTYHRALVSSPLIARDNHLFYNVVSPSPVRFHAVEGRVGVPLQWGEYRAHIDMVGRWQNDQPRPGHGTQLAFEMALKFGL</sequence>
<dbReference type="InterPro" id="IPR038636">
    <property type="entry name" value="Wzi_sf"/>
</dbReference>
<accession>A0ABN1EMA2</accession>
<protein>
    <submittedName>
        <fullName evidence="1">Capsule assembly Wzi family protein</fullName>
    </submittedName>
</protein>
<name>A0ABN1EMA2_9PROT</name>
<dbReference type="InterPro" id="IPR026950">
    <property type="entry name" value="Caps_assemb_Wzi"/>
</dbReference>
<evidence type="ECO:0000313" key="1">
    <source>
        <dbReference type="EMBL" id="GAA0569653.1"/>
    </source>
</evidence>
<dbReference type="Proteomes" id="UP001499951">
    <property type="component" value="Unassembled WGS sequence"/>
</dbReference>
<gene>
    <name evidence="1" type="ORF">GCM10008942_17970</name>
</gene>
<reference evidence="1 2" key="1">
    <citation type="journal article" date="2019" name="Int. J. Syst. Evol. Microbiol.">
        <title>The Global Catalogue of Microorganisms (GCM) 10K type strain sequencing project: providing services to taxonomists for standard genome sequencing and annotation.</title>
        <authorList>
            <consortium name="The Broad Institute Genomics Platform"/>
            <consortium name="The Broad Institute Genome Sequencing Center for Infectious Disease"/>
            <person name="Wu L."/>
            <person name="Ma J."/>
        </authorList>
    </citation>
    <scope>NUCLEOTIDE SEQUENCE [LARGE SCALE GENOMIC DNA]</scope>
    <source>
        <strain evidence="1 2">JCM 15089</strain>
    </source>
</reference>
<comment type="caution">
    <text evidence="1">The sequence shown here is derived from an EMBL/GenBank/DDBJ whole genome shotgun (WGS) entry which is preliminary data.</text>
</comment>
<proteinExistence type="predicted"/>
<keyword evidence="2" id="KW-1185">Reference proteome</keyword>